<dbReference type="STRING" id="303518.ENSPNYP00000000011"/>
<name>A0A3B4ES78_9CICH</name>
<protein>
    <recommendedName>
        <fullName evidence="2">MRN complex-interacting protein N-terminal domain-containing protein</fullName>
    </recommendedName>
</protein>
<dbReference type="InterPro" id="IPR049472">
    <property type="entry name" value="MRNIP_N"/>
</dbReference>
<feature type="domain" description="MRN complex-interacting protein N-terminal" evidence="2">
    <location>
        <begin position="24"/>
        <end position="67"/>
    </location>
</feature>
<dbReference type="PANTHER" id="PTHR15863:SF2">
    <property type="entry name" value="MRN COMPLEX-INTERACTING PROTEIN"/>
    <property type="match status" value="1"/>
</dbReference>
<dbReference type="GO" id="GO:0005634">
    <property type="term" value="C:nucleus"/>
    <property type="evidence" value="ECO:0007669"/>
    <property type="project" value="TreeGrafter"/>
</dbReference>
<dbReference type="Ensembl" id="ENSPNYT00000000011.1">
    <property type="protein sequence ID" value="ENSPNYP00000000011.1"/>
    <property type="gene ID" value="ENSPNYG00000000008.1"/>
</dbReference>
<organism evidence="3">
    <name type="scientific">Pundamilia nyererei</name>
    <dbReference type="NCBI Taxonomy" id="303518"/>
    <lineage>
        <taxon>Eukaryota</taxon>
        <taxon>Metazoa</taxon>
        <taxon>Chordata</taxon>
        <taxon>Craniata</taxon>
        <taxon>Vertebrata</taxon>
        <taxon>Euteleostomi</taxon>
        <taxon>Actinopterygii</taxon>
        <taxon>Neopterygii</taxon>
        <taxon>Teleostei</taxon>
        <taxon>Neoteleostei</taxon>
        <taxon>Acanthomorphata</taxon>
        <taxon>Ovalentaria</taxon>
        <taxon>Cichlomorphae</taxon>
        <taxon>Cichliformes</taxon>
        <taxon>Cichlidae</taxon>
        <taxon>African cichlids</taxon>
        <taxon>Pseudocrenilabrinae</taxon>
        <taxon>Haplochromini</taxon>
        <taxon>Pundamilia</taxon>
    </lineage>
</organism>
<accession>A0A3B4ES78</accession>
<dbReference type="GeneTree" id="ENSGT00940000177214"/>
<proteinExistence type="predicted"/>
<dbReference type="InterPro" id="IPR032739">
    <property type="entry name" value="MRNIP"/>
</dbReference>
<dbReference type="AlphaFoldDB" id="A0A3B4ES78"/>
<feature type="compositionally biased region" description="Pro residues" evidence="1">
    <location>
        <begin position="81"/>
        <end position="92"/>
    </location>
</feature>
<evidence type="ECO:0000259" key="2">
    <source>
        <dbReference type="Pfam" id="PF15749"/>
    </source>
</evidence>
<feature type="compositionally biased region" description="Basic and acidic residues" evidence="1">
    <location>
        <begin position="64"/>
        <end position="74"/>
    </location>
</feature>
<sequence>MLRITITITDKNQKINMRSIYFFARKWSCKLCGEKQSLLKEFGQGNAADCRRHVQKLNAMRGAMMEDCRTRPDPPRTCGSPSPPRPSPAGRP</sequence>
<dbReference type="PANTHER" id="PTHR15863">
    <property type="entry name" value="MRN COMPLEX-INTERACTING PROTEIN"/>
    <property type="match status" value="1"/>
</dbReference>
<evidence type="ECO:0000313" key="3">
    <source>
        <dbReference type="Ensembl" id="ENSPNYP00000000011.1"/>
    </source>
</evidence>
<feature type="region of interest" description="Disordered" evidence="1">
    <location>
        <begin position="64"/>
        <end position="92"/>
    </location>
</feature>
<dbReference type="Pfam" id="PF15749">
    <property type="entry name" value="MRNIP"/>
    <property type="match status" value="1"/>
</dbReference>
<dbReference type="GO" id="GO:0003682">
    <property type="term" value="F:chromatin binding"/>
    <property type="evidence" value="ECO:0007669"/>
    <property type="project" value="TreeGrafter"/>
</dbReference>
<dbReference type="GO" id="GO:0007095">
    <property type="term" value="P:mitotic G2 DNA damage checkpoint signaling"/>
    <property type="evidence" value="ECO:0007669"/>
    <property type="project" value="TreeGrafter"/>
</dbReference>
<reference evidence="3" key="1">
    <citation type="submission" date="2023-09" db="UniProtKB">
        <authorList>
            <consortium name="Ensembl"/>
        </authorList>
    </citation>
    <scope>IDENTIFICATION</scope>
</reference>
<evidence type="ECO:0000256" key="1">
    <source>
        <dbReference type="SAM" id="MobiDB-lite"/>
    </source>
</evidence>